<evidence type="ECO:0000313" key="2">
    <source>
        <dbReference type="EMBL" id="KHJ91850.1"/>
    </source>
</evidence>
<name>A0A0B1T8Z0_OESDE</name>
<evidence type="ECO:0000313" key="3">
    <source>
        <dbReference type="Proteomes" id="UP000053660"/>
    </source>
</evidence>
<dbReference type="OrthoDB" id="10251727at2759"/>
<evidence type="ECO:0000256" key="1">
    <source>
        <dbReference type="SAM" id="MobiDB-lite"/>
    </source>
</evidence>
<dbReference type="EMBL" id="KN551760">
    <property type="protein sequence ID" value="KHJ91850.1"/>
    <property type="molecule type" value="Genomic_DNA"/>
</dbReference>
<dbReference type="Proteomes" id="UP000053660">
    <property type="component" value="Unassembled WGS sequence"/>
</dbReference>
<accession>A0A0B1T8Z0</accession>
<dbReference type="AlphaFoldDB" id="A0A0B1T8Z0"/>
<organism evidence="2 3">
    <name type="scientific">Oesophagostomum dentatum</name>
    <name type="common">Nodular worm</name>
    <dbReference type="NCBI Taxonomy" id="61180"/>
    <lineage>
        <taxon>Eukaryota</taxon>
        <taxon>Metazoa</taxon>
        <taxon>Ecdysozoa</taxon>
        <taxon>Nematoda</taxon>
        <taxon>Chromadorea</taxon>
        <taxon>Rhabditida</taxon>
        <taxon>Rhabditina</taxon>
        <taxon>Rhabditomorpha</taxon>
        <taxon>Strongyloidea</taxon>
        <taxon>Strongylidae</taxon>
        <taxon>Oesophagostomum</taxon>
    </lineage>
</organism>
<keyword evidence="3" id="KW-1185">Reference proteome</keyword>
<sequence length="130" mass="15284">MPDLDQSATARKDPDVDKQARQWAEKIERDHGLLSQHYSKILTKRQLEREYHTFTQRRALASAYELFLVDVRVVNDEWEERDTLKPTIDPAKLKRKHAIKKKRQQKLLAQRRIKSGERVALKPGGQVKSE</sequence>
<feature type="compositionally biased region" description="Basic and acidic residues" evidence="1">
    <location>
        <begin position="10"/>
        <end position="21"/>
    </location>
</feature>
<reference evidence="2 3" key="1">
    <citation type="submission" date="2014-03" db="EMBL/GenBank/DDBJ databases">
        <title>Draft genome of the hookworm Oesophagostomum dentatum.</title>
        <authorList>
            <person name="Mitreva M."/>
        </authorList>
    </citation>
    <scope>NUCLEOTIDE SEQUENCE [LARGE SCALE GENOMIC DNA]</scope>
    <source>
        <strain evidence="2 3">OD-Hann</strain>
    </source>
</reference>
<proteinExistence type="predicted"/>
<protein>
    <submittedName>
        <fullName evidence="2">Uncharacterized protein</fullName>
    </submittedName>
</protein>
<gene>
    <name evidence="2" type="ORF">OESDEN_08270</name>
</gene>
<feature type="region of interest" description="Disordered" evidence="1">
    <location>
        <begin position="1"/>
        <end position="21"/>
    </location>
</feature>